<evidence type="ECO:0000313" key="9">
    <source>
        <dbReference type="EMBL" id="HIG63404.1"/>
    </source>
</evidence>
<keyword evidence="6" id="KW-0479">Metal-binding</keyword>
<evidence type="ECO:0000256" key="6">
    <source>
        <dbReference type="PIRSR" id="PIRSR608901-1"/>
    </source>
</evidence>
<keyword evidence="2 8" id="KW-0812">Transmembrane</keyword>
<evidence type="ECO:0000313" key="10">
    <source>
        <dbReference type="Proteomes" id="UP000589516"/>
    </source>
</evidence>
<dbReference type="Proteomes" id="UP000589516">
    <property type="component" value="Unassembled WGS sequence"/>
</dbReference>
<comment type="caution">
    <text evidence="9">The sequence shown here is derived from an EMBL/GenBank/DDBJ whole genome shotgun (WGS) entry which is preliminary data.</text>
</comment>
<keyword evidence="3" id="KW-0378">Hydrolase</keyword>
<feature type="transmembrane region" description="Helical" evidence="8">
    <location>
        <begin position="142"/>
        <end position="159"/>
    </location>
</feature>
<feature type="transmembrane region" description="Helical" evidence="8">
    <location>
        <begin position="111"/>
        <end position="130"/>
    </location>
</feature>
<dbReference type="EMBL" id="DUAV01000022">
    <property type="protein sequence ID" value="HIG63404.1"/>
    <property type="molecule type" value="Genomic_DNA"/>
</dbReference>
<evidence type="ECO:0000256" key="4">
    <source>
        <dbReference type="ARBA" id="ARBA00022989"/>
    </source>
</evidence>
<dbReference type="GO" id="GO:0016020">
    <property type="term" value="C:membrane"/>
    <property type="evidence" value="ECO:0007669"/>
    <property type="project" value="UniProtKB-SubCell"/>
</dbReference>
<evidence type="ECO:0000256" key="3">
    <source>
        <dbReference type="ARBA" id="ARBA00022801"/>
    </source>
</evidence>
<evidence type="ECO:0000256" key="1">
    <source>
        <dbReference type="ARBA" id="ARBA00004141"/>
    </source>
</evidence>
<evidence type="ECO:0000256" key="8">
    <source>
        <dbReference type="SAM" id="Phobius"/>
    </source>
</evidence>
<feature type="transmembrane region" description="Helical" evidence="8">
    <location>
        <begin position="56"/>
        <end position="76"/>
    </location>
</feature>
<proteinExistence type="predicted"/>
<protein>
    <recommendedName>
        <fullName evidence="11">Ceramidase</fullName>
    </recommendedName>
</protein>
<comment type="cofactor">
    <cofactor evidence="7">
        <name>Zn(2+)</name>
        <dbReference type="ChEBI" id="CHEBI:29105"/>
    </cofactor>
</comment>
<keyword evidence="7" id="KW-0862">Zinc</keyword>
<feature type="transmembrane region" description="Helical" evidence="8">
    <location>
        <begin position="25"/>
        <end position="44"/>
    </location>
</feature>
<dbReference type="GO" id="GO:0006672">
    <property type="term" value="P:ceramide metabolic process"/>
    <property type="evidence" value="ECO:0007669"/>
    <property type="project" value="InterPro"/>
</dbReference>
<gene>
    <name evidence="9" type="ORF">EYQ16_02655</name>
</gene>
<feature type="transmembrane region" description="Helical" evidence="8">
    <location>
        <begin position="166"/>
        <end position="184"/>
    </location>
</feature>
<dbReference type="GO" id="GO:0046872">
    <property type="term" value="F:metal ion binding"/>
    <property type="evidence" value="ECO:0007669"/>
    <property type="project" value="UniProtKB-KW"/>
</dbReference>
<keyword evidence="5 8" id="KW-0472">Membrane</keyword>
<feature type="binding site" evidence="6">
    <location>
        <position position="5"/>
    </location>
    <ligand>
        <name>Ca(2+)</name>
        <dbReference type="ChEBI" id="CHEBI:29108"/>
    </ligand>
</feature>
<keyword evidence="4 8" id="KW-1133">Transmembrane helix</keyword>
<feature type="transmembrane region" description="Helical" evidence="8">
    <location>
        <begin position="82"/>
        <end position="104"/>
    </location>
</feature>
<accession>A0A7C8DCV9</accession>
<dbReference type="InterPro" id="IPR008901">
    <property type="entry name" value="ACER"/>
</dbReference>
<evidence type="ECO:0000256" key="2">
    <source>
        <dbReference type="ARBA" id="ARBA00022692"/>
    </source>
</evidence>
<dbReference type="GO" id="GO:0016811">
    <property type="term" value="F:hydrolase activity, acting on carbon-nitrogen (but not peptide) bonds, in linear amides"/>
    <property type="evidence" value="ECO:0007669"/>
    <property type="project" value="InterPro"/>
</dbReference>
<feature type="binding site" evidence="6">
    <location>
        <position position="11"/>
    </location>
    <ligand>
        <name>Ca(2+)</name>
        <dbReference type="ChEBI" id="CHEBI:29108"/>
    </ligand>
</feature>
<feature type="binding site" evidence="6">
    <location>
        <position position="7"/>
    </location>
    <ligand>
        <name>Ca(2+)</name>
        <dbReference type="ChEBI" id="CHEBI:29108"/>
    </ligand>
</feature>
<name>A0A7C8DCV9_9ARCH</name>
<dbReference type="AlphaFoldDB" id="A0A7C8DCV9"/>
<keyword evidence="6" id="KW-0106">Calcium</keyword>
<reference evidence="10" key="1">
    <citation type="journal article" date="2019" name="bioRxiv">
        <title>Genome diversification in globally distributed novel marine Proteobacteria is linked to environmental adaptation.</title>
        <authorList>
            <person name="Zhou Z."/>
            <person name="Tran P.Q."/>
            <person name="Kieft K."/>
            <person name="Anantharaman K."/>
        </authorList>
    </citation>
    <scope>NUCLEOTIDE SEQUENCE [LARGE SCALE GENOMIC DNA]</scope>
</reference>
<dbReference type="Pfam" id="PF05875">
    <property type="entry name" value="Ceramidase"/>
    <property type="match status" value="1"/>
</dbReference>
<feature type="binding site" evidence="7">
    <location>
        <position position="201"/>
    </location>
    <ligand>
        <name>Zn(2+)</name>
        <dbReference type="ChEBI" id="CHEBI:29105"/>
        <note>catalytic</note>
    </ligand>
</feature>
<feature type="binding site" evidence="6">
    <location>
        <position position="4"/>
    </location>
    <ligand>
        <name>Ca(2+)</name>
        <dbReference type="ChEBI" id="CHEBI:29108"/>
    </ligand>
</feature>
<feature type="binding site" evidence="7">
    <location>
        <position position="197"/>
    </location>
    <ligand>
        <name>Zn(2+)</name>
        <dbReference type="ChEBI" id="CHEBI:29105"/>
        <note>catalytic</note>
    </ligand>
</feature>
<feature type="binding site" evidence="6">
    <location>
        <position position="23"/>
    </location>
    <ligand>
        <name>Ca(2+)</name>
        <dbReference type="ChEBI" id="CHEBI:29108"/>
    </ligand>
</feature>
<feature type="transmembrane region" description="Helical" evidence="8">
    <location>
        <begin position="199"/>
        <end position="218"/>
    </location>
</feature>
<sequence length="228" mass="25542">MATDWFEAIDNYCERTDASLWAEPFNAFSNLAFIAAFVAGLWCYRRYRRETGRQRWEFILLLALLCGIGVGSFLFHTFATRWALVADVGPITLFQFTYLGIFCWHMLTPRWWVVLAGWAAFVVTTLLLVIPFPADYANGSSSYFSGLLFIALLGGYSHYAQKEGTWLVLLATPLFMTALLFRSIDQQACDAFPLGTHFLWHLFNGGMLYCLFTGLVAGSGGGADDSPS</sequence>
<evidence type="ECO:0008006" key="11">
    <source>
        <dbReference type="Google" id="ProtNLM"/>
    </source>
</evidence>
<comment type="subcellular location">
    <subcellularLocation>
        <location evidence="1">Membrane</location>
        <topology evidence="1">Multi-pass membrane protein</topology>
    </subcellularLocation>
</comment>
<organism evidence="9 10">
    <name type="scientific">Marine Group III euryarchaeote</name>
    <dbReference type="NCBI Taxonomy" id="2173149"/>
    <lineage>
        <taxon>Archaea</taxon>
        <taxon>Methanobacteriati</taxon>
        <taxon>Thermoplasmatota</taxon>
        <taxon>Thermoplasmata</taxon>
        <taxon>Candidatus Thermoprofundales</taxon>
    </lineage>
</organism>
<evidence type="ECO:0000256" key="7">
    <source>
        <dbReference type="PIRSR" id="PIRSR608901-2"/>
    </source>
</evidence>
<evidence type="ECO:0000256" key="5">
    <source>
        <dbReference type="ARBA" id="ARBA00023136"/>
    </source>
</evidence>
<feature type="binding site" evidence="7">
    <location>
        <position position="76"/>
    </location>
    <ligand>
        <name>Zn(2+)</name>
        <dbReference type="ChEBI" id="CHEBI:29105"/>
        <note>catalytic</note>
    </ligand>
</feature>